<organism evidence="2 3">
    <name type="scientific">Sphingobacterium olei</name>
    <dbReference type="NCBI Taxonomy" id="2571155"/>
    <lineage>
        <taxon>Bacteria</taxon>
        <taxon>Pseudomonadati</taxon>
        <taxon>Bacteroidota</taxon>
        <taxon>Sphingobacteriia</taxon>
        <taxon>Sphingobacteriales</taxon>
        <taxon>Sphingobacteriaceae</taxon>
        <taxon>Sphingobacterium</taxon>
    </lineage>
</organism>
<accession>A0A4U0N8G4</accession>
<dbReference type="RefSeq" id="WP_136903537.1">
    <property type="nucleotide sequence ID" value="NZ_SUME01000015.1"/>
</dbReference>
<dbReference type="EMBL" id="SUME01000015">
    <property type="protein sequence ID" value="TJZ49906.1"/>
    <property type="molecule type" value="Genomic_DNA"/>
</dbReference>
<reference evidence="2 3" key="1">
    <citation type="submission" date="2019-04" db="EMBL/GenBank/DDBJ databases">
        <title>Sphingobacterium olei sp. nov., isolated from oil-contaminated soil.</title>
        <authorList>
            <person name="Liu B."/>
        </authorList>
    </citation>
    <scope>NUCLEOTIDE SEQUENCE [LARGE SCALE GENOMIC DNA]</scope>
    <source>
        <strain evidence="2 3">HAL-9</strain>
    </source>
</reference>
<feature type="chain" id="PRO_5020504569" description="Secreted protein" evidence="1">
    <location>
        <begin position="25"/>
        <end position="111"/>
    </location>
</feature>
<feature type="signal peptide" evidence="1">
    <location>
        <begin position="1"/>
        <end position="24"/>
    </location>
</feature>
<keyword evidence="3" id="KW-1185">Reference proteome</keyword>
<dbReference type="Proteomes" id="UP000306808">
    <property type="component" value="Unassembled WGS sequence"/>
</dbReference>
<sequence>MTLIKKTTKTLVLGVALLGLAVGASSWTNKIQDNTWYFNSNNPSDITDATKWTMADPSLSGCTTSQLPPLPCQLPTPEEVDSEEALIEHFDTVYDNDADDIKAAAQTRRNP</sequence>
<evidence type="ECO:0000313" key="3">
    <source>
        <dbReference type="Proteomes" id="UP000306808"/>
    </source>
</evidence>
<evidence type="ECO:0000313" key="2">
    <source>
        <dbReference type="EMBL" id="TJZ49906.1"/>
    </source>
</evidence>
<name>A0A4U0N8G4_9SPHI</name>
<dbReference type="AlphaFoldDB" id="A0A4U0N8G4"/>
<protein>
    <recommendedName>
        <fullName evidence="4">Secreted protein</fullName>
    </recommendedName>
</protein>
<proteinExistence type="predicted"/>
<dbReference type="OrthoDB" id="9930088at2"/>
<evidence type="ECO:0000256" key="1">
    <source>
        <dbReference type="SAM" id="SignalP"/>
    </source>
</evidence>
<comment type="caution">
    <text evidence="2">The sequence shown here is derived from an EMBL/GenBank/DDBJ whole genome shotgun (WGS) entry which is preliminary data.</text>
</comment>
<keyword evidence="1" id="KW-0732">Signal</keyword>
<gene>
    <name evidence="2" type="ORF">FAZ15_22055</name>
</gene>
<evidence type="ECO:0008006" key="4">
    <source>
        <dbReference type="Google" id="ProtNLM"/>
    </source>
</evidence>